<organism evidence="2">
    <name type="scientific">Arundo donax</name>
    <name type="common">Giant reed</name>
    <name type="synonym">Donax arundinaceus</name>
    <dbReference type="NCBI Taxonomy" id="35708"/>
    <lineage>
        <taxon>Eukaryota</taxon>
        <taxon>Viridiplantae</taxon>
        <taxon>Streptophyta</taxon>
        <taxon>Embryophyta</taxon>
        <taxon>Tracheophyta</taxon>
        <taxon>Spermatophyta</taxon>
        <taxon>Magnoliopsida</taxon>
        <taxon>Liliopsida</taxon>
        <taxon>Poales</taxon>
        <taxon>Poaceae</taxon>
        <taxon>PACMAD clade</taxon>
        <taxon>Arundinoideae</taxon>
        <taxon>Arundineae</taxon>
        <taxon>Arundo</taxon>
    </lineage>
</organism>
<keyword evidence="1" id="KW-0472">Membrane</keyword>
<sequence>MRMVTSLSYTCSSGPVCSFLLPLCLSLTWWAWWQESHMPLTVVTNPGVHFSESFSSQSG</sequence>
<accession>A0A0A9ELF2</accession>
<evidence type="ECO:0000256" key="1">
    <source>
        <dbReference type="SAM" id="Phobius"/>
    </source>
</evidence>
<name>A0A0A9ELF2_ARUDO</name>
<feature type="transmembrane region" description="Helical" evidence="1">
    <location>
        <begin position="7"/>
        <end position="32"/>
    </location>
</feature>
<dbReference type="EMBL" id="GBRH01199250">
    <property type="protein sequence ID" value="JAD98645.1"/>
    <property type="molecule type" value="Transcribed_RNA"/>
</dbReference>
<keyword evidence="1" id="KW-0812">Transmembrane</keyword>
<reference evidence="2" key="1">
    <citation type="submission" date="2014-09" db="EMBL/GenBank/DDBJ databases">
        <authorList>
            <person name="Magalhaes I.L.F."/>
            <person name="Oliveira U."/>
            <person name="Santos F.R."/>
            <person name="Vidigal T.H.D.A."/>
            <person name="Brescovit A.D."/>
            <person name="Santos A.J."/>
        </authorList>
    </citation>
    <scope>NUCLEOTIDE SEQUENCE</scope>
    <source>
        <tissue evidence="2">Shoot tissue taken approximately 20 cm above the soil surface</tissue>
    </source>
</reference>
<evidence type="ECO:0000313" key="2">
    <source>
        <dbReference type="EMBL" id="JAD98645.1"/>
    </source>
</evidence>
<dbReference type="AlphaFoldDB" id="A0A0A9ELF2"/>
<protein>
    <submittedName>
        <fullName evidence="2">CesA-2</fullName>
    </submittedName>
</protein>
<proteinExistence type="predicted"/>
<keyword evidence="1" id="KW-1133">Transmembrane helix</keyword>
<reference evidence="2" key="2">
    <citation type="journal article" date="2015" name="Data Brief">
        <title>Shoot transcriptome of the giant reed, Arundo donax.</title>
        <authorList>
            <person name="Barrero R.A."/>
            <person name="Guerrero F.D."/>
            <person name="Moolhuijzen P."/>
            <person name="Goolsby J.A."/>
            <person name="Tidwell J."/>
            <person name="Bellgard S.E."/>
            <person name="Bellgard M.I."/>
        </authorList>
    </citation>
    <scope>NUCLEOTIDE SEQUENCE</scope>
    <source>
        <tissue evidence="2">Shoot tissue taken approximately 20 cm above the soil surface</tissue>
    </source>
</reference>